<feature type="region of interest" description="Disordered" evidence="1">
    <location>
        <begin position="35"/>
        <end position="55"/>
    </location>
</feature>
<comment type="caution">
    <text evidence="2">The sequence shown here is derived from an EMBL/GenBank/DDBJ whole genome shotgun (WGS) entry which is preliminary data.</text>
</comment>
<evidence type="ECO:0000256" key="1">
    <source>
        <dbReference type="SAM" id="MobiDB-lite"/>
    </source>
</evidence>
<reference evidence="2 3" key="1">
    <citation type="submission" date="2019-06" db="EMBL/GenBank/DDBJ databases">
        <title>Analysis of the biodiversity of Brassica napus bacterial endophytes for the selection of potential efficient biofertilizers for rapeseed crops.</title>
        <authorList>
            <person name="Jimenez-Gomez A."/>
            <person name="Saati-Santamaria Z."/>
            <person name="Menendez E."/>
            <person name="Rivas R."/>
            <person name="Mateos P.F."/>
            <person name="Velazquez E."/>
            <person name="Garcia-Fraile P."/>
        </authorList>
    </citation>
    <scope>NUCLEOTIDE SEQUENCE [LARGE SCALE GENOMIC DNA]</scope>
    <source>
        <strain evidence="2 3">CDVBN10</strain>
    </source>
</reference>
<dbReference type="AlphaFoldDB" id="A0A7V8UGK6"/>
<evidence type="ECO:0000313" key="3">
    <source>
        <dbReference type="Proteomes" id="UP000572407"/>
    </source>
</evidence>
<sequence length="72" mass="7879">MIRQGAPVERHEFKPVARELAPAGLRSRPLLAVAAQPSGSKLPRHKSGPRLIPPNSMLRSALLQDCPLRAEH</sequence>
<proteinExistence type="predicted"/>
<dbReference type="Proteomes" id="UP000572407">
    <property type="component" value="Unassembled WGS sequence"/>
</dbReference>
<dbReference type="EMBL" id="VDLV01000055">
    <property type="protein sequence ID" value="MBA1381185.1"/>
    <property type="molecule type" value="Genomic_DNA"/>
</dbReference>
<name>A0A7V8UGK6_9PSED</name>
<organism evidence="2 3">
    <name type="scientific">Pseudomonas brassicacearum subsp. neoaurantiaca</name>
    <dbReference type="NCBI Taxonomy" id="494916"/>
    <lineage>
        <taxon>Bacteria</taxon>
        <taxon>Pseudomonadati</taxon>
        <taxon>Pseudomonadota</taxon>
        <taxon>Gammaproteobacteria</taxon>
        <taxon>Pseudomonadales</taxon>
        <taxon>Pseudomonadaceae</taxon>
        <taxon>Pseudomonas</taxon>
    </lineage>
</organism>
<gene>
    <name evidence="2" type="ORF">FHK92_25910</name>
</gene>
<accession>A0A7V8UGK6</accession>
<protein>
    <submittedName>
        <fullName evidence="2">Uncharacterized protein</fullName>
    </submittedName>
</protein>
<evidence type="ECO:0000313" key="2">
    <source>
        <dbReference type="EMBL" id="MBA1381185.1"/>
    </source>
</evidence>